<comment type="caution">
    <text evidence="2">The sequence shown here is derived from an EMBL/GenBank/DDBJ whole genome shotgun (WGS) entry which is preliminary data.</text>
</comment>
<dbReference type="SUPFAM" id="SSF54593">
    <property type="entry name" value="Glyoxalase/Bleomycin resistance protein/Dihydroxybiphenyl dioxygenase"/>
    <property type="match status" value="1"/>
</dbReference>
<feature type="domain" description="Glyoxalase-like" evidence="1">
    <location>
        <begin position="18"/>
        <end position="203"/>
    </location>
</feature>
<name>A0ABS5EYC0_9PROT</name>
<evidence type="ECO:0000259" key="1">
    <source>
        <dbReference type="Pfam" id="PF13468"/>
    </source>
</evidence>
<evidence type="ECO:0000313" key="2">
    <source>
        <dbReference type="EMBL" id="MBR0665291.1"/>
    </source>
</evidence>
<dbReference type="Pfam" id="PF13468">
    <property type="entry name" value="Glyoxalase_3"/>
    <property type="match status" value="1"/>
</dbReference>
<organism evidence="2 3">
    <name type="scientific">Plastoroseomonas hellenica</name>
    <dbReference type="NCBI Taxonomy" id="2687306"/>
    <lineage>
        <taxon>Bacteria</taxon>
        <taxon>Pseudomonadati</taxon>
        <taxon>Pseudomonadota</taxon>
        <taxon>Alphaproteobacteria</taxon>
        <taxon>Acetobacterales</taxon>
        <taxon>Acetobacteraceae</taxon>
        <taxon>Plastoroseomonas</taxon>
    </lineage>
</organism>
<accession>A0ABS5EYC0</accession>
<evidence type="ECO:0000313" key="3">
    <source>
        <dbReference type="Proteomes" id="UP001196870"/>
    </source>
</evidence>
<dbReference type="Proteomes" id="UP001196870">
    <property type="component" value="Unassembled WGS sequence"/>
</dbReference>
<dbReference type="Gene3D" id="3.10.180.10">
    <property type="entry name" value="2,3-Dihydroxybiphenyl 1,2-Dioxygenase, domain 1"/>
    <property type="match status" value="1"/>
</dbReference>
<keyword evidence="3" id="KW-1185">Reference proteome</keyword>
<protein>
    <submittedName>
        <fullName evidence="2">VOC family protein</fullName>
    </submittedName>
</protein>
<proteinExistence type="predicted"/>
<dbReference type="InterPro" id="IPR025870">
    <property type="entry name" value="Glyoxalase-like_dom"/>
</dbReference>
<dbReference type="EMBL" id="JAAGBB010000014">
    <property type="protein sequence ID" value="MBR0665291.1"/>
    <property type="molecule type" value="Genomic_DNA"/>
</dbReference>
<dbReference type="InterPro" id="IPR029068">
    <property type="entry name" value="Glyas_Bleomycin-R_OHBP_Dase"/>
</dbReference>
<reference evidence="3" key="1">
    <citation type="journal article" date="2021" name="Syst. Appl. Microbiol.">
        <title>Roseomonas hellenica sp. nov., isolated from roots of wild-growing Alkanna tinctoria.</title>
        <authorList>
            <person name="Rat A."/>
            <person name="Naranjo H.D."/>
            <person name="Lebbe L."/>
            <person name="Cnockaert M."/>
            <person name="Krigas N."/>
            <person name="Grigoriadou K."/>
            <person name="Maloupa E."/>
            <person name="Willems A."/>
        </authorList>
    </citation>
    <scope>NUCLEOTIDE SEQUENCE [LARGE SCALE GENOMIC DNA]</scope>
    <source>
        <strain evidence="3">LMG 31523</strain>
    </source>
</reference>
<gene>
    <name evidence="2" type="ORF">GXW71_13085</name>
</gene>
<sequence length="306" mass="32402">MATREIREPGMSGAATGLDHVGLCLADPRPVWAVYEALGFTLSPAARQSGRRTPDSPVEPYGTGNRCALFREGYVEILGILDPGLFDNGVKRFVARYEGAHIIALAVADEQAALARLRRAGIDIPGVSHLERPVDAPDGPRARFARLPVPEAPEGRLQLIRHLTPELVWQDRWLEHANRAVALESVTLVAAEPAESAARLSRLAGVALEPDPADGFVLPLPGDPAAPVGGPKRPTRIRILPPDALGTVFPGVAVPALPFIAGFVIRTDDGNAAARRLLGHLPLRAAPEGLMVPPELAGGAALVFAE</sequence>